<reference evidence="3" key="1">
    <citation type="submission" date="2021-01" db="EMBL/GenBank/DDBJ databases">
        <title>Caligus Genome Assembly.</title>
        <authorList>
            <person name="Gallardo-Escarate C."/>
        </authorList>
    </citation>
    <scope>NUCLEOTIDE SEQUENCE [LARGE SCALE GENOMIC DNA]</scope>
</reference>
<protein>
    <submittedName>
        <fullName evidence="2">Uncharacterized protein</fullName>
    </submittedName>
</protein>
<feature type="region of interest" description="Disordered" evidence="1">
    <location>
        <begin position="1"/>
        <end position="30"/>
    </location>
</feature>
<sequence>MDRANEEELTEIFGQHEEGDHRMENKKRNGLWKNKTNQLLTVTNLRLMHVI</sequence>
<proteinExistence type="predicted"/>
<dbReference type="Proteomes" id="UP000595437">
    <property type="component" value="Chromosome 3"/>
</dbReference>
<keyword evidence="3" id="KW-1185">Reference proteome</keyword>
<name>A0A7T8HMG2_CALRO</name>
<evidence type="ECO:0000313" key="3">
    <source>
        <dbReference type="Proteomes" id="UP000595437"/>
    </source>
</evidence>
<accession>A0A7T8HMG2</accession>
<dbReference type="AlphaFoldDB" id="A0A7T8HMG2"/>
<feature type="compositionally biased region" description="Basic and acidic residues" evidence="1">
    <location>
        <begin position="14"/>
        <end position="27"/>
    </location>
</feature>
<organism evidence="2 3">
    <name type="scientific">Caligus rogercresseyi</name>
    <name type="common">Sea louse</name>
    <dbReference type="NCBI Taxonomy" id="217165"/>
    <lineage>
        <taxon>Eukaryota</taxon>
        <taxon>Metazoa</taxon>
        <taxon>Ecdysozoa</taxon>
        <taxon>Arthropoda</taxon>
        <taxon>Crustacea</taxon>
        <taxon>Multicrustacea</taxon>
        <taxon>Hexanauplia</taxon>
        <taxon>Copepoda</taxon>
        <taxon>Siphonostomatoida</taxon>
        <taxon>Caligidae</taxon>
        <taxon>Caligus</taxon>
    </lineage>
</organism>
<dbReference type="EMBL" id="CP045892">
    <property type="protein sequence ID" value="QQP52683.1"/>
    <property type="molecule type" value="Genomic_DNA"/>
</dbReference>
<gene>
    <name evidence="2" type="ORF">FKW44_004910</name>
</gene>
<evidence type="ECO:0000313" key="2">
    <source>
        <dbReference type="EMBL" id="QQP52683.1"/>
    </source>
</evidence>
<evidence type="ECO:0000256" key="1">
    <source>
        <dbReference type="SAM" id="MobiDB-lite"/>
    </source>
</evidence>